<dbReference type="GO" id="GO:0005737">
    <property type="term" value="C:cytoplasm"/>
    <property type="evidence" value="ECO:0007669"/>
    <property type="project" value="TreeGrafter"/>
</dbReference>
<feature type="active site" evidence="3">
    <location>
        <position position="46"/>
    </location>
</feature>
<sequence>MAIRIVQVDAFTDRAFAGNPAAVCVLREAPDEQWMRDVAREMNLSETAFLVPKDDGYQLRWLTPAVEVDLCGHATVASAHVLWQDGHLPADRQARFYTRSGKLTADRRGDWIELDFPAKVAVAAEPPPELLPALGLSEAKFVGKNAFDYLVEVDSEATLRGLSPDHSMLRKLPVRGIIVTARASTPGYDFMSRFFAPGSGIDEDPVTGSAHTALGPYWAERLGKQEFTAFQASARGGVVRVRLEGDRVKLGGQAVTVMTGELLT</sequence>
<dbReference type="GO" id="GO:0016853">
    <property type="term" value="F:isomerase activity"/>
    <property type="evidence" value="ECO:0007669"/>
    <property type="project" value="UniProtKB-KW"/>
</dbReference>
<dbReference type="FunCoup" id="Q027L8">
    <property type="interactions" value="464"/>
</dbReference>
<dbReference type="InParanoid" id="Q027L8"/>
<dbReference type="Pfam" id="PF02567">
    <property type="entry name" value="PhzC-PhzF"/>
    <property type="match status" value="1"/>
</dbReference>
<evidence type="ECO:0000256" key="3">
    <source>
        <dbReference type="PIRSR" id="PIRSR016184-1"/>
    </source>
</evidence>
<dbReference type="OrthoDB" id="9788221at2"/>
<proteinExistence type="inferred from homology"/>
<dbReference type="SUPFAM" id="SSF54506">
    <property type="entry name" value="Diaminopimelate epimerase-like"/>
    <property type="match status" value="1"/>
</dbReference>
<reference evidence="4" key="1">
    <citation type="submission" date="2006-10" db="EMBL/GenBank/DDBJ databases">
        <title>Complete sequence of Solibacter usitatus Ellin6076.</title>
        <authorList>
            <consortium name="US DOE Joint Genome Institute"/>
            <person name="Copeland A."/>
            <person name="Lucas S."/>
            <person name="Lapidus A."/>
            <person name="Barry K."/>
            <person name="Detter J.C."/>
            <person name="Glavina del Rio T."/>
            <person name="Hammon N."/>
            <person name="Israni S."/>
            <person name="Dalin E."/>
            <person name="Tice H."/>
            <person name="Pitluck S."/>
            <person name="Thompson L.S."/>
            <person name="Brettin T."/>
            <person name="Bruce D."/>
            <person name="Han C."/>
            <person name="Tapia R."/>
            <person name="Gilna P."/>
            <person name="Schmutz J."/>
            <person name="Larimer F."/>
            <person name="Land M."/>
            <person name="Hauser L."/>
            <person name="Kyrpides N."/>
            <person name="Mikhailova N."/>
            <person name="Janssen P.H."/>
            <person name="Kuske C.R."/>
            <person name="Richardson P."/>
        </authorList>
    </citation>
    <scope>NUCLEOTIDE SEQUENCE</scope>
    <source>
        <strain evidence="4">Ellin6076</strain>
    </source>
</reference>
<gene>
    <name evidence="4" type="ordered locus">Acid_1799</name>
</gene>
<dbReference type="AlphaFoldDB" id="Q027L8"/>
<dbReference type="InterPro" id="IPR003719">
    <property type="entry name" value="Phenazine_PhzF-like"/>
</dbReference>
<comment type="similarity">
    <text evidence="1">Belongs to the PhzF family.</text>
</comment>
<dbReference type="eggNOG" id="COG0384">
    <property type="taxonomic scope" value="Bacteria"/>
</dbReference>
<dbReference type="Gene3D" id="3.10.310.10">
    <property type="entry name" value="Diaminopimelate Epimerase, Chain A, domain 1"/>
    <property type="match status" value="2"/>
</dbReference>
<keyword evidence="2" id="KW-0413">Isomerase</keyword>
<dbReference type="EMBL" id="CP000473">
    <property type="protein sequence ID" value="ABJ82789.1"/>
    <property type="molecule type" value="Genomic_DNA"/>
</dbReference>
<protein>
    <submittedName>
        <fullName evidence="4">Phenazine biosynthesis protein PhzF family</fullName>
    </submittedName>
</protein>
<organism evidence="4">
    <name type="scientific">Solibacter usitatus (strain Ellin6076)</name>
    <dbReference type="NCBI Taxonomy" id="234267"/>
    <lineage>
        <taxon>Bacteria</taxon>
        <taxon>Pseudomonadati</taxon>
        <taxon>Acidobacteriota</taxon>
        <taxon>Terriglobia</taxon>
        <taxon>Bryobacterales</taxon>
        <taxon>Solibacteraceae</taxon>
        <taxon>Candidatus Solibacter</taxon>
    </lineage>
</organism>
<evidence type="ECO:0000256" key="2">
    <source>
        <dbReference type="ARBA" id="ARBA00023235"/>
    </source>
</evidence>
<dbReference type="STRING" id="234267.Acid_1799"/>
<dbReference type="KEGG" id="sus:Acid_1799"/>
<dbReference type="PANTHER" id="PTHR13774">
    <property type="entry name" value="PHENAZINE BIOSYNTHESIS PROTEIN"/>
    <property type="match status" value="1"/>
</dbReference>
<dbReference type="HOGENOM" id="CLU_048756_2_1_0"/>
<dbReference type="PANTHER" id="PTHR13774:SF17">
    <property type="entry name" value="PHENAZINE BIOSYNTHESIS-LIKE DOMAIN-CONTAINING PROTEIN"/>
    <property type="match status" value="1"/>
</dbReference>
<evidence type="ECO:0000256" key="1">
    <source>
        <dbReference type="ARBA" id="ARBA00008270"/>
    </source>
</evidence>
<name>Q027L8_SOLUE</name>
<dbReference type="PIRSF" id="PIRSF016184">
    <property type="entry name" value="PhzC_PhzF"/>
    <property type="match status" value="1"/>
</dbReference>
<evidence type="ECO:0000313" key="4">
    <source>
        <dbReference type="EMBL" id="ABJ82789.1"/>
    </source>
</evidence>
<dbReference type="NCBIfam" id="TIGR00654">
    <property type="entry name" value="PhzF_family"/>
    <property type="match status" value="1"/>
</dbReference>
<accession>Q027L8</accession>